<dbReference type="InterPro" id="IPR004358">
    <property type="entry name" value="Sig_transdc_His_kin-like_C"/>
</dbReference>
<dbReference type="SUPFAM" id="SSF47384">
    <property type="entry name" value="Homodimeric domain of signal transducing histidine kinase"/>
    <property type="match status" value="1"/>
</dbReference>
<dbReference type="InterPro" id="IPR029016">
    <property type="entry name" value="GAF-like_dom_sf"/>
</dbReference>
<dbReference type="PANTHER" id="PTHR43642:SF1">
    <property type="entry name" value="HYBRID SIGNAL TRANSDUCTION HISTIDINE KINASE G"/>
    <property type="match status" value="1"/>
</dbReference>
<comment type="catalytic activity">
    <reaction evidence="1">
        <text>ATP + protein L-histidine = ADP + protein N-phospho-L-histidine.</text>
        <dbReference type="EC" id="2.7.13.3"/>
    </reaction>
</comment>
<dbReference type="STRING" id="758820.SAMN00777080_1402"/>
<dbReference type="SUPFAM" id="SSF55781">
    <property type="entry name" value="GAF domain-like"/>
    <property type="match status" value="1"/>
</dbReference>
<dbReference type="Proteomes" id="UP000192333">
    <property type="component" value="Chromosome I"/>
</dbReference>
<dbReference type="InterPro" id="IPR000719">
    <property type="entry name" value="Prot_kinase_dom"/>
</dbReference>
<dbReference type="PANTHER" id="PTHR43642">
    <property type="entry name" value="HYBRID SIGNAL TRANSDUCTION HISTIDINE KINASE G"/>
    <property type="match status" value="1"/>
</dbReference>
<dbReference type="InterPro" id="IPR003018">
    <property type="entry name" value="GAF"/>
</dbReference>
<dbReference type="PRINTS" id="PR00344">
    <property type="entry name" value="BCTRLSENSOR"/>
</dbReference>
<dbReference type="Pfam" id="PF02518">
    <property type="entry name" value="HATPase_c"/>
    <property type="match status" value="1"/>
</dbReference>
<dbReference type="PROSITE" id="PS50109">
    <property type="entry name" value="HIS_KIN"/>
    <property type="match status" value="1"/>
</dbReference>
<dbReference type="InterPro" id="IPR027417">
    <property type="entry name" value="P-loop_NTPase"/>
</dbReference>
<dbReference type="InterPro" id="IPR041664">
    <property type="entry name" value="AAA_16"/>
</dbReference>
<dbReference type="Pfam" id="PF01590">
    <property type="entry name" value="GAF"/>
    <property type="match status" value="1"/>
</dbReference>
<feature type="domain" description="Protein kinase" evidence="4">
    <location>
        <begin position="1"/>
        <end position="263"/>
    </location>
</feature>
<proteinExistence type="predicted"/>
<dbReference type="SMART" id="SM00388">
    <property type="entry name" value="HisKA"/>
    <property type="match status" value="1"/>
</dbReference>
<dbReference type="EMBL" id="LT838813">
    <property type="protein sequence ID" value="SMD42837.1"/>
    <property type="molecule type" value="Genomic_DNA"/>
</dbReference>
<dbReference type="EC" id="2.7.13.3" evidence="2"/>
<protein>
    <recommendedName>
        <fullName evidence="2">histidine kinase</fullName>
        <ecNumber evidence="2">2.7.13.3</ecNumber>
    </recommendedName>
</protein>
<dbReference type="InterPro" id="IPR036097">
    <property type="entry name" value="HisK_dim/P_sf"/>
</dbReference>
<evidence type="ECO:0000256" key="3">
    <source>
        <dbReference type="ARBA" id="ARBA00022553"/>
    </source>
</evidence>
<dbReference type="InterPro" id="IPR053159">
    <property type="entry name" value="Hybrid_Histidine_Kinase"/>
</dbReference>
<dbReference type="Gene3D" id="3.30.450.40">
    <property type="match status" value="1"/>
</dbReference>
<gene>
    <name evidence="6" type="ORF">SAMN00777080_1402</name>
</gene>
<dbReference type="InterPro" id="IPR036890">
    <property type="entry name" value="HATPase_C_sf"/>
</dbReference>
<accession>A0A1W2H1J8</accession>
<dbReference type="OrthoDB" id="9806704at2"/>
<organism evidence="6 7">
    <name type="scientific">Aquiflexum balticum DSM 16537</name>
    <dbReference type="NCBI Taxonomy" id="758820"/>
    <lineage>
        <taxon>Bacteria</taxon>
        <taxon>Pseudomonadati</taxon>
        <taxon>Bacteroidota</taxon>
        <taxon>Cytophagia</taxon>
        <taxon>Cytophagales</taxon>
        <taxon>Cyclobacteriaceae</taxon>
        <taxon>Aquiflexum</taxon>
    </lineage>
</organism>
<dbReference type="SMART" id="SM00065">
    <property type="entry name" value="GAF"/>
    <property type="match status" value="1"/>
</dbReference>
<evidence type="ECO:0000256" key="1">
    <source>
        <dbReference type="ARBA" id="ARBA00000085"/>
    </source>
</evidence>
<dbReference type="GO" id="GO:0000155">
    <property type="term" value="F:phosphorelay sensor kinase activity"/>
    <property type="evidence" value="ECO:0007669"/>
    <property type="project" value="InterPro"/>
</dbReference>
<dbReference type="RefSeq" id="WP_084119597.1">
    <property type="nucleotide sequence ID" value="NZ_LT838813.1"/>
</dbReference>
<dbReference type="InterPro" id="IPR003594">
    <property type="entry name" value="HATPase_dom"/>
</dbReference>
<dbReference type="Pfam" id="PF13191">
    <property type="entry name" value="AAA_16"/>
    <property type="match status" value="1"/>
</dbReference>
<evidence type="ECO:0000313" key="6">
    <source>
        <dbReference type="EMBL" id="SMD42837.1"/>
    </source>
</evidence>
<dbReference type="SMART" id="SM00387">
    <property type="entry name" value="HATPase_c"/>
    <property type="match status" value="1"/>
</dbReference>
<dbReference type="Pfam" id="PF00069">
    <property type="entry name" value="Pkinase"/>
    <property type="match status" value="1"/>
</dbReference>
<dbReference type="CDD" id="cd14014">
    <property type="entry name" value="STKc_PknB_like"/>
    <property type="match status" value="1"/>
</dbReference>
<dbReference type="Gene3D" id="3.30.565.10">
    <property type="entry name" value="Histidine kinase-like ATPase, C-terminal domain"/>
    <property type="match status" value="1"/>
</dbReference>
<dbReference type="SUPFAM" id="SSF56112">
    <property type="entry name" value="Protein kinase-like (PK-like)"/>
    <property type="match status" value="1"/>
</dbReference>
<dbReference type="SUPFAM" id="SSF52540">
    <property type="entry name" value="P-loop containing nucleoside triphosphate hydrolases"/>
    <property type="match status" value="1"/>
</dbReference>
<dbReference type="PROSITE" id="PS50011">
    <property type="entry name" value="PROTEIN_KINASE_DOM"/>
    <property type="match status" value="1"/>
</dbReference>
<dbReference type="Gene3D" id="3.40.50.300">
    <property type="entry name" value="P-loop containing nucleotide triphosphate hydrolases"/>
    <property type="match status" value="1"/>
</dbReference>
<feature type="domain" description="Histidine kinase" evidence="5">
    <location>
        <begin position="1514"/>
        <end position="1765"/>
    </location>
</feature>
<dbReference type="CDD" id="cd00082">
    <property type="entry name" value="HisKA"/>
    <property type="match status" value="1"/>
</dbReference>
<keyword evidence="7" id="KW-1185">Reference proteome</keyword>
<reference evidence="7" key="1">
    <citation type="submission" date="2017-04" db="EMBL/GenBank/DDBJ databases">
        <authorList>
            <person name="Varghese N."/>
            <person name="Submissions S."/>
        </authorList>
    </citation>
    <scope>NUCLEOTIDE SEQUENCE [LARGE SCALE GENOMIC DNA]</scope>
    <source>
        <strain evidence="7">DSM 16537</strain>
    </source>
</reference>
<dbReference type="SMART" id="SM00220">
    <property type="entry name" value="S_TKc"/>
    <property type="match status" value="1"/>
</dbReference>
<dbReference type="Gene3D" id="1.10.510.10">
    <property type="entry name" value="Transferase(Phosphotransferase) domain 1"/>
    <property type="match status" value="1"/>
</dbReference>
<evidence type="ECO:0000259" key="5">
    <source>
        <dbReference type="PROSITE" id="PS50109"/>
    </source>
</evidence>
<dbReference type="Gene3D" id="1.10.287.130">
    <property type="match status" value="1"/>
</dbReference>
<dbReference type="SUPFAM" id="SSF55874">
    <property type="entry name" value="ATPase domain of HSP90 chaperone/DNA topoisomerase II/histidine kinase"/>
    <property type="match status" value="1"/>
</dbReference>
<dbReference type="GO" id="GO:0005524">
    <property type="term" value="F:ATP binding"/>
    <property type="evidence" value="ECO:0007669"/>
    <property type="project" value="InterPro"/>
</dbReference>
<dbReference type="InterPro" id="IPR005467">
    <property type="entry name" value="His_kinase_dom"/>
</dbReference>
<name>A0A1W2H1J8_9BACT</name>
<sequence>MEEYLLYESKSSKIFLNEDQEKGFTYITKILNQEFPSPQAIHQFYNEYELTHALTINGVRKSFERKRVNNRHVIEMEYIPGKTISEMVEVEAFSIDDFLEYAIEISRILSEVHEAKIIHKDINSQNIIIDPNNGRVTLLDFGISTKLNLKNSSLDNPEKLEGTLMYISPEQSGRMNRVMDYRTDLYSLGITFFEMLTGDLPFQSTDAMELIHAHITSKLPPISNYRKDAPDMLERIINKLTAKNAEARYQSALGLMKDLQYCLDDWKRLNHIEEFEICQHDFSGDFHLPQKLYGRDKELGLLMEAFDRVSDGQIQTLLVGGYSGTGKSVLVHEIHRPITAKKGFFIEGKFDQFQRSVPYFAFIQAFTSFVSIKLTENKARLEPLQIKMKNLLGDEGKILTDLIPNLKLLIGLQPEVPRLGGLESQNRLNYLFSSFIQAITDVEHPIVLFIDDMQWADSASLSLLNVLMSNKDLNHLICICAYRDNEVSPAHPFITTVDDMRKKGALISEINIGNLEEIDVQQLISDATRLPLEETSTLANLVYEKTHGNAFFVTQFLKNLAEESLLHFDHKKREWQWDIEKIQDRNITDNVVDLLANKITLLPKETQEILKVAACIGNQFDMESLASYHNPADNTDRTSDKQNDTIMKALQDALLVGYITPTAYGYRFIHDRIQQAVYSLISDKDRIAIHYRIGSLLLEKVSKEQMENYLFVIVNQLNQGNELIESEEEKEMLAELNLRAGIKARDSSAFQPALTYFETGIALLRPDHWNSQYQLSIELFTEAAEICYNMGEFEPMEEKLNAVLENHKELLDVVRVYAIRINALKAQNKLQEAIDTGLEVLEQLGEKFPTKGPLPLVMVDLIRTKIKLIGKDKDSISNLPEMTNQYKIAALRILNNIASPVYWARPKILPFIIFRMVRLSVKYGVTEISAFGFATYGLLMCGVLGDMRTGYQFGQIGLALLDRFEAKQWLSQIYTPIYALINHWSEHVHKSLEPFLYSYKVGFETGAIEYACINVNIYCNHSYLGGKPLTYCESKMKMFSEQMLKYKQETNYNYNEVYRQAVLNLLGMSENPTVLSGEAYDEYKMAPIHEARKDRAGTFLIHINNLMLKYLFHQYDEAIEHAALARPLLDAVLAKYDVAIFWYYEGLLSMAAARENDGSKRRFYLRRARKNIGQFRKWAKYCPANHQHKLDLLIAEMAWCEGKGEIARKHYDLAIKGADNGEFLNEEALSLERAGLYYLSAGYDFIAENYLRKAYQTYKEWGANAKVNDMRIRFPKILIGFDKESVNVKSKTRTDSVSISENNKLDLNTLMEAAQAISKEIVQERLLKTLLYISIKNAGAESGCIIMKKGENWLIKSSFFAEQNDSPTHTETPFYENNLVPESLIEFIYNTQQNLVLNDISQDPRFMTDSIVKARRLKSVMCVPMFSKGKTEGVLYLENNLQASVFTESRVRFLELLSGQIAVSLENAQLYENLELKIEERTSTLKASLENLKATQAQLIQSEKMASLGELTAGIAHEIQNPLNFVNNFSEVSIEMVEEALEEIKKNRDLPVGQAGMDEALVSEILEDIKQNLEKINLHGNRAGSIVKGMLEHSRTNTGEKVLTDINALADEYLRLSYHGLRAKDKSFNADFKTAFDPDLPRVSLVAQDISRVLLNLINNAFFAVNARKKLGEDGYQPTVKVSTSYSPLPGGQGGKVQISISDNGSGIPDAIKDKIFQPFFTTKPSGQGTGLGLSLSYDIVKAHGGELKVETKEGEGSTFTISLK</sequence>
<evidence type="ECO:0000256" key="2">
    <source>
        <dbReference type="ARBA" id="ARBA00012438"/>
    </source>
</evidence>
<evidence type="ECO:0000259" key="4">
    <source>
        <dbReference type="PROSITE" id="PS50011"/>
    </source>
</evidence>
<dbReference type="InterPro" id="IPR003661">
    <property type="entry name" value="HisK_dim/P_dom"/>
</dbReference>
<dbReference type="InterPro" id="IPR011009">
    <property type="entry name" value="Kinase-like_dom_sf"/>
</dbReference>
<keyword evidence="3" id="KW-0597">Phosphoprotein</keyword>
<evidence type="ECO:0000313" key="7">
    <source>
        <dbReference type="Proteomes" id="UP000192333"/>
    </source>
</evidence>